<evidence type="ECO:0000313" key="1">
    <source>
        <dbReference type="EMBL" id="KAF7821940.1"/>
    </source>
</evidence>
<comment type="caution">
    <text evidence="1">The sequence shown here is derived from an EMBL/GenBank/DDBJ whole genome shotgun (WGS) entry which is preliminary data.</text>
</comment>
<reference evidence="1" key="1">
    <citation type="submission" date="2020-09" db="EMBL/GenBank/DDBJ databases">
        <title>Genome-Enabled Discovery of Anthraquinone Biosynthesis in Senna tora.</title>
        <authorList>
            <person name="Kang S.-H."/>
            <person name="Pandey R.P."/>
            <person name="Lee C.-M."/>
            <person name="Sim J.-S."/>
            <person name="Jeong J.-T."/>
            <person name="Choi B.-S."/>
            <person name="Jung M."/>
            <person name="Ginzburg D."/>
            <person name="Zhao K."/>
            <person name="Won S.Y."/>
            <person name="Oh T.-J."/>
            <person name="Yu Y."/>
            <person name="Kim N.-H."/>
            <person name="Lee O.R."/>
            <person name="Lee T.-H."/>
            <person name="Bashyal P."/>
            <person name="Kim T.-S."/>
            <person name="Lee W.-H."/>
            <person name="Kawkins C."/>
            <person name="Kim C.-K."/>
            <person name="Kim J.S."/>
            <person name="Ahn B.O."/>
            <person name="Rhee S.Y."/>
            <person name="Sohng J.K."/>
        </authorList>
    </citation>
    <scope>NUCLEOTIDE SEQUENCE</scope>
    <source>
        <tissue evidence="1">Leaf</tissue>
    </source>
</reference>
<evidence type="ECO:0000313" key="2">
    <source>
        <dbReference type="Proteomes" id="UP000634136"/>
    </source>
</evidence>
<dbReference type="AlphaFoldDB" id="A0A834THK6"/>
<accession>A0A834THK6</accession>
<dbReference type="Proteomes" id="UP000634136">
    <property type="component" value="Unassembled WGS sequence"/>
</dbReference>
<organism evidence="1 2">
    <name type="scientific">Senna tora</name>
    <dbReference type="NCBI Taxonomy" id="362788"/>
    <lineage>
        <taxon>Eukaryota</taxon>
        <taxon>Viridiplantae</taxon>
        <taxon>Streptophyta</taxon>
        <taxon>Embryophyta</taxon>
        <taxon>Tracheophyta</taxon>
        <taxon>Spermatophyta</taxon>
        <taxon>Magnoliopsida</taxon>
        <taxon>eudicotyledons</taxon>
        <taxon>Gunneridae</taxon>
        <taxon>Pentapetalae</taxon>
        <taxon>rosids</taxon>
        <taxon>fabids</taxon>
        <taxon>Fabales</taxon>
        <taxon>Fabaceae</taxon>
        <taxon>Caesalpinioideae</taxon>
        <taxon>Cassia clade</taxon>
        <taxon>Senna</taxon>
    </lineage>
</organism>
<proteinExistence type="predicted"/>
<sequence length="27" mass="3060">MAPWRHADGPIAPSFCLFSQLVQFLNL</sequence>
<dbReference type="EMBL" id="JAAIUW010000008">
    <property type="protein sequence ID" value="KAF7821940.1"/>
    <property type="molecule type" value="Genomic_DNA"/>
</dbReference>
<keyword evidence="2" id="KW-1185">Reference proteome</keyword>
<name>A0A834THK6_9FABA</name>
<protein>
    <submittedName>
        <fullName evidence="1">Uncharacterized protein</fullName>
    </submittedName>
</protein>
<gene>
    <name evidence="1" type="ORF">G2W53_027395</name>
</gene>